<feature type="binding site" evidence="7">
    <location>
        <position position="16"/>
    </location>
    <ligand>
        <name>tRNA</name>
        <dbReference type="ChEBI" id="CHEBI:17843"/>
    </ligand>
</feature>
<reference evidence="10 11" key="1">
    <citation type="submission" date="2023-11" db="EMBL/GenBank/DDBJ databases">
        <title>Coraliomargarita sp. nov., isolated from marine algae.</title>
        <authorList>
            <person name="Lee J.K."/>
            <person name="Baek J.H."/>
            <person name="Kim J.M."/>
            <person name="Choi D.G."/>
            <person name="Jeon C.O."/>
        </authorList>
    </citation>
    <scope>NUCLEOTIDE SEQUENCE [LARGE SCALE GENOMIC DNA]</scope>
    <source>
        <strain evidence="10 11">J2-16</strain>
    </source>
</reference>
<comment type="similarity">
    <text evidence="5 7 9">Belongs to the PTH family.</text>
</comment>
<keyword evidence="11" id="KW-1185">Reference proteome</keyword>
<feature type="site" description="Stabilizes the basic form of H active site to accept a proton" evidence="7">
    <location>
        <position position="94"/>
    </location>
</feature>
<evidence type="ECO:0000313" key="11">
    <source>
        <dbReference type="Proteomes" id="UP001324993"/>
    </source>
</evidence>
<proteinExistence type="inferred from homology"/>
<evidence type="ECO:0000256" key="7">
    <source>
        <dbReference type="HAMAP-Rule" id="MF_00083"/>
    </source>
</evidence>
<keyword evidence="3 7" id="KW-0378">Hydrolase</keyword>
<dbReference type="CDD" id="cd00462">
    <property type="entry name" value="PTH"/>
    <property type="match status" value="1"/>
</dbReference>
<comment type="subunit">
    <text evidence="7">Monomer.</text>
</comment>
<evidence type="ECO:0000256" key="6">
    <source>
        <dbReference type="ARBA" id="ARBA00050038"/>
    </source>
</evidence>
<dbReference type="EC" id="3.1.1.29" evidence="1 7"/>
<keyword evidence="7" id="KW-0963">Cytoplasm</keyword>
<dbReference type="RefSeq" id="WP_319834425.1">
    <property type="nucleotide sequence ID" value="NZ_CP138858.1"/>
</dbReference>
<keyword evidence="2 7" id="KW-0820">tRNA-binding</keyword>
<feature type="binding site" evidence="7">
    <location>
        <position position="67"/>
    </location>
    <ligand>
        <name>tRNA</name>
        <dbReference type="ChEBI" id="CHEBI:17843"/>
    </ligand>
</feature>
<dbReference type="PROSITE" id="PS01195">
    <property type="entry name" value="PEPT_TRNA_HYDROL_1"/>
    <property type="match status" value="1"/>
</dbReference>
<organism evidence="10 11">
    <name type="scientific">Coraliomargarita algicola</name>
    <dbReference type="NCBI Taxonomy" id="3092156"/>
    <lineage>
        <taxon>Bacteria</taxon>
        <taxon>Pseudomonadati</taxon>
        <taxon>Verrucomicrobiota</taxon>
        <taxon>Opitutia</taxon>
        <taxon>Puniceicoccales</taxon>
        <taxon>Coraliomargaritaceae</taxon>
        <taxon>Coraliomargarita</taxon>
    </lineage>
</organism>
<comment type="subcellular location">
    <subcellularLocation>
        <location evidence="7">Cytoplasm</location>
    </subcellularLocation>
</comment>
<evidence type="ECO:0000256" key="1">
    <source>
        <dbReference type="ARBA" id="ARBA00013260"/>
    </source>
</evidence>
<evidence type="ECO:0000256" key="8">
    <source>
        <dbReference type="RuleBase" id="RU000673"/>
    </source>
</evidence>
<dbReference type="InterPro" id="IPR001328">
    <property type="entry name" value="Pept_tRNA_hydro"/>
</dbReference>
<dbReference type="Pfam" id="PF01195">
    <property type="entry name" value="Pept_tRNA_hydro"/>
    <property type="match status" value="1"/>
</dbReference>
<dbReference type="InterPro" id="IPR018171">
    <property type="entry name" value="Pept_tRNA_hydro_CS"/>
</dbReference>
<evidence type="ECO:0000256" key="4">
    <source>
        <dbReference type="ARBA" id="ARBA00022884"/>
    </source>
</evidence>
<dbReference type="GO" id="GO:0004045">
    <property type="term" value="F:peptidyl-tRNA hydrolase activity"/>
    <property type="evidence" value="ECO:0007669"/>
    <property type="project" value="UniProtKB-EC"/>
</dbReference>
<dbReference type="PANTHER" id="PTHR17224">
    <property type="entry name" value="PEPTIDYL-TRNA HYDROLASE"/>
    <property type="match status" value="1"/>
</dbReference>
<keyword evidence="4 7" id="KW-0694">RNA-binding</keyword>
<feature type="site" description="Discriminates between blocked and unblocked aminoacyl-tRNA" evidence="7">
    <location>
        <position position="11"/>
    </location>
</feature>
<accession>A0ABZ0RRH7</accession>
<feature type="binding site" evidence="7">
    <location>
        <position position="69"/>
    </location>
    <ligand>
        <name>tRNA</name>
        <dbReference type="ChEBI" id="CHEBI:17843"/>
    </ligand>
</feature>
<dbReference type="Gene3D" id="3.40.50.1470">
    <property type="entry name" value="Peptidyl-tRNA hydrolase"/>
    <property type="match status" value="1"/>
</dbReference>
<evidence type="ECO:0000313" key="10">
    <source>
        <dbReference type="EMBL" id="WPJ97585.1"/>
    </source>
</evidence>
<feature type="active site" description="Proton acceptor" evidence="7">
    <location>
        <position position="21"/>
    </location>
</feature>
<dbReference type="InterPro" id="IPR036416">
    <property type="entry name" value="Pept_tRNA_hydro_sf"/>
</dbReference>
<dbReference type="HAMAP" id="MF_00083">
    <property type="entry name" value="Pept_tRNA_hydro_bact"/>
    <property type="match status" value="1"/>
</dbReference>
<comment type="catalytic activity">
    <reaction evidence="7 8">
        <text>an N-acyl-L-alpha-aminoacyl-tRNA + H2O = an N-acyl-L-amino acid + a tRNA + H(+)</text>
        <dbReference type="Rhea" id="RHEA:54448"/>
        <dbReference type="Rhea" id="RHEA-COMP:10123"/>
        <dbReference type="Rhea" id="RHEA-COMP:13883"/>
        <dbReference type="ChEBI" id="CHEBI:15377"/>
        <dbReference type="ChEBI" id="CHEBI:15378"/>
        <dbReference type="ChEBI" id="CHEBI:59874"/>
        <dbReference type="ChEBI" id="CHEBI:78442"/>
        <dbReference type="ChEBI" id="CHEBI:138191"/>
        <dbReference type="EC" id="3.1.1.29"/>
    </reaction>
</comment>
<dbReference type="NCBIfam" id="TIGR00447">
    <property type="entry name" value="pth"/>
    <property type="match status" value="1"/>
</dbReference>
<dbReference type="EMBL" id="CP138858">
    <property type="protein sequence ID" value="WPJ97585.1"/>
    <property type="molecule type" value="Genomic_DNA"/>
</dbReference>
<evidence type="ECO:0000256" key="3">
    <source>
        <dbReference type="ARBA" id="ARBA00022801"/>
    </source>
</evidence>
<evidence type="ECO:0000256" key="2">
    <source>
        <dbReference type="ARBA" id="ARBA00022555"/>
    </source>
</evidence>
<comment type="function">
    <text evidence="7">Hydrolyzes ribosome-free peptidyl-tRNAs (with 1 or more amino acids incorporated), which drop off the ribosome during protein synthesis, or as a result of ribosome stalling.</text>
</comment>
<evidence type="ECO:0000256" key="9">
    <source>
        <dbReference type="RuleBase" id="RU004320"/>
    </source>
</evidence>
<sequence>MSIAVIAGLGNPGSKYRNTRHNIGFVLVESLAAKFGATWKHEARFEAEVAVIVYQGRKLMLLKPQTFMNASGRSLGAALRYRKLSAEAMLVVYDDLTLDLGRTKLSVNGSAGGHNGIADLLAQVGSGFARYRVGIGAKPHKEMDLADYVLGQFTKDEQNILADRTSIYLDQIQLILSDGIEPAMNIINQRKAISHERNDKK</sequence>
<dbReference type="Proteomes" id="UP001324993">
    <property type="component" value="Chromosome"/>
</dbReference>
<feature type="binding site" evidence="7">
    <location>
        <position position="115"/>
    </location>
    <ligand>
        <name>tRNA</name>
        <dbReference type="ChEBI" id="CHEBI:17843"/>
    </ligand>
</feature>
<dbReference type="PANTHER" id="PTHR17224:SF1">
    <property type="entry name" value="PEPTIDYL-TRNA HYDROLASE"/>
    <property type="match status" value="1"/>
</dbReference>
<gene>
    <name evidence="7 10" type="primary">pth</name>
    <name evidence="10" type="ORF">SH580_07665</name>
</gene>
<name>A0ABZ0RRH7_9BACT</name>
<evidence type="ECO:0000256" key="5">
    <source>
        <dbReference type="ARBA" id="ARBA00038063"/>
    </source>
</evidence>
<comment type="function">
    <text evidence="7">Catalyzes the release of premature peptidyl moieties from peptidyl-tRNA molecules trapped in stalled 50S ribosomal subunits, and thus maintains levels of free tRNAs and 50S ribosomes.</text>
</comment>
<dbReference type="SUPFAM" id="SSF53178">
    <property type="entry name" value="Peptidyl-tRNA hydrolase-like"/>
    <property type="match status" value="1"/>
</dbReference>
<protein>
    <recommendedName>
        <fullName evidence="6 7">Peptidyl-tRNA hydrolase</fullName>
        <shortName evidence="7">Pth</shortName>
        <ecNumber evidence="1 7">3.1.1.29</ecNumber>
    </recommendedName>
</protein>